<dbReference type="InterPro" id="IPR010767">
    <property type="entry name" value="Phage_CGC-2007_Cje0229"/>
</dbReference>
<feature type="chain" id="PRO_5016855476" description="DUF1353 domain-containing protein" evidence="1">
    <location>
        <begin position="22"/>
        <end position="214"/>
    </location>
</feature>
<keyword evidence="3" id="KW-1185">Reference proteome</keyword>
<evidence type="ECO:0008006" key="4">
    <source>
        <dbReference type="Google" id="ProtNLM"/>
    </source>
</evidence>
<sequence>MMTRRTTLACLGGALIMPMLACTARKADTAVDYADQGVADEWMRQWMNEAGKRSPTGEQVPVGPLFIGRFADPVYYLREPIGWRPGRGEIGKHEAVEVPVGFVTDFASIPREFYSLLRPDGLYAYAAVIHDYLYWDQSLERDACDEILKLCMKDFRIDFATVTTIYTGVRTGGWKAWADNAELKRRGEKRILKRFPMDPTIRWAQWKVQPGVYR</sequence>
<evidence type="ECO:0000256" key="1">
    <source>
        <dbReference type="SAM" id="SignalP"/>
    </source>
</evidence>
<dbReference type="RefSeq" id="WP_208644376.1">
    <property type="nucleotide sequence ID" value="NZ_CBCSFG010000011.1"/>
</dbReference>
<keyword evidence="1" id="KW-0732">Signal</keyword>
<evidence type="ECO:0000313" key="2">
    <source>
        <dbReference type="EMBL" id="SUQ63262.1"/>
    </source>
</evidence>
<organism evidence="2 3">
    <name type="scientific">Pseudomonas wadenswilerensis</name>
    <dbReference type="NCBI Taxonomy" id="1785161"/>
    <lineage>
        <taxon>Bacteria</taxon>
        <taxon>Pseudomonadati</taxon>
        <taxon>Pseudomonadota</taxon>
        <taxon>Gammaproteobacteria</taxon>
        <taxon>Pseudomonadales</taxon>
        <taxon>Pseudomonadaceae</taxon>
        <taxon>Pseudomonas</taxon>
    </lineage>
</organism>
<feature type="signal peptide" evidence="1">
    <location>
        <begin position="1"/>
        <end position="21"/>
    </location>
</feature>
<dbReference type="Proteomes" id="UP000255177">
    <property type="component" value="Unassembled WGS sequence"/>
</dbReference>
<dbReference type="EMBL" id="UIDD01000007">
    <property type="protein sequence ID" value="SUQ63262.1"/>
    <property type="molecule type" value="Genomic_DNA"/>
</dbReference>
<dbReference type="AlphaFoldDB" id="A0A380SZ04"/>
<gene>
    <name evidence="2" type="ORF">CCOS864_02712</name>
</gene>
<protein>
    <recommendedName>
        <fullName evidence="4">DUF1353 domain-containing protein</fullName>
    </recommendedName>
</protein>
<reference evidence="3" key="1">
    <citation type="submission" date="2018-07" db="EMBL/GenBank/DDBJ databases">
        <authorList>
            <person name="Blom J."/>
        </authorList>
    </citation>
    <scope>NUCLEOTIDE SEQUENCE [LARGE SCALE GENOMIC DNA]</scope>
    <source>
        <strain evidence="3">CCOS 864</strain>
    </source>
</reference>
<proteinExistence type="predicted"/>
<dbReference type="Pfam" id="PF07087">
    <property type="entry name" value="DUF1353"/>
    <property type="match status" value="1"/>
</dbReference>
<evidence type="ECO:0000313" key="3">
    <source>
        <dbReference type="Proteomes" id="UP000255177"/>
    </source>
</evidence>
<accession>A0A380SZ04</accession>
<name>A0A380SZ04_9PSED</name>